<keyword evidence="1" id="KW-0489">Methyltransferase</keyword>
<keyword evidence="1" id="KW-0808">Transferase</keyword>
<organism evidence="1 2">
    <name type="scientific">Imbroritus primus</name>
    <dbReference type="NCBI Taxonomy" id="3058603"/>
    <lineage>
        <taxon>Bacteria</taxon>
        <taxon>Pseudomonadati</taxon>
        <taxon>Pseudomonadota</taxon>
        <taxon>Betaproteobacteria</taxon>
        <taxon>Burkholderiales</taxon>
        <taxon>Burkholderiaceae</taxon>
        <taxon>Imbroritus</taxon>
    </lineage>
</organism>
<sequence>MPQRRLSDWDAWLASPPGQYMLHWEQAQFDRTVADIFGYHALQLGMPGIDALRENRIPFAAQLLDESASPNGNAISGNDVVGTTRQTVHCRFDELPFAAQSVDLVAMPHVLEFSNDAHEVLREVSRILMPEGKVVLTGFNPYSLWGMRQGMRRLGARPFMPRDGQFIGFQRLKDWLKLLGFEIIRGRFGCYAPPNRTERWLQRTAFMDKAGDRWWPIFGAIYSITAVKRVRAIRMVGPAFQNTAAGALAPVAAPASPSSRHRVRSAAGDARPPTTLSIPSTHKD</sequence>
<dbReference type="Proteomes" id="UP000004277">
    <property type="component" value="Unassembled WGS sequence"/>
</dbReference>
<evidence type="ECO:0000313" key="1">
    <source>
        <dbReference type="EMBL" id="TMS58601.1"/>
    </source>
</evidence>
<evidence type="ECO:0000313" key="2">
    <source>
        <dbReference type="Proteomes" id="UP000004277"/>
    </source>
</evidence>
<comment type="caution">
    <text evidence="1">The sequence shown here is derived from an EMBL/GenBank/DDBJ whole genome shotgun (WGS) entry which is preliminary data.</text>
</comment>
<protein>
    <submittedName>
        <fullName evidence="1">Methyltransferase domain-containing protein</fullName>
    </submittedName>
</protein>
<gene>
    <name evidence="1" type="ORF">MW7_007730</name>
</gene>
<dbReference type="EMBL" id="AKCV02000015">
    <property type="protein sequence ID" value="TMS58601.1"/>
    <property type="molecule type" value="Genomic_DNA"/>
</dbReference>
<reference evidence="1" key="1">
    <citation type="submission" date="2019-05" db="EMBL/GenBank/DDBJ databases">
        <title>Revised genome assembly of Burkholderiaceae (previously Ralstonia) sp. PBA.</title>
        <authorList>
            <person name="Gan H.M."/>
        </authorList>
    </citation>
    <scope>NUCLEOTIDE SEQUENCE</scope>
    <source>
        <strain evidence="1">PBA</strain>
    </source>
</reference>
<accession>A0ACD3SQL8</accession>
<keyword evidence="2" id="KW-1185">Reference proteome</keyword>
<name>A0ACD3SQL8_9BURK</name>
<proteinExistence type="predicted"/>